<evidence type="ECO:0000313" key="2">
    <source>
        <dbReference type="Proteomes" id="UP000541444"/>
    </source>
</evidence>
<dbReference type="InterPro" id="IPR036457">
    <property type="entry name" value="PPM-type-like_dom_sf"/>
</dbReference>
<protein>
    <submittedName>
        <fullName evidence="1">Uncharacterized protein</fullName>
    </submittedName>
</protein>
<keyword evidence="2" id="KW-1185">Reference proteome</keyword>
<sequence length="247" mass="27614">MLMLMVSNQEAIDTASLARSRLCTLGSTGDGWIDENKFGSENKSPPSKSQRLLSVMQHKMNSSSPTSGVKEDKDGLCCLNITPLKSCDILFGEQQIKNIKFPIHEPTSGEEKDGDFFFCESTKSPSKSRRISLVKQHKQKKTNFTTQENNSAYTKKLTLSGKEDEYEFCCENTSPSKTWETSLVNQQTVTPKFPNQECNNYPKKTTSGWNVAACKDLVNLAASRGSLDDITVMIIDLEHFRCNSQSQ</sequence>
<dbReference type="OrthoDB" id="10264738at2759"/>
<reference evidence="1 2" key="1">
    <citation type="journal article" date="2020" name="IScience">
        <title>Genome Sequencing of the Endangered Kingdonia uniflora (Circaeasteraceae, Ranunculales) Reveals Potential Mechanisms of Evolutionary Specialization.</title>
        <authorList>
            <person name="Sun Y."/>
            <person name="Deng T."/>
            <person name="Zhang A."/>
            <person name="Moore M.J."/>
            <person name="Landis J.B."/>
            <person name="Lin N."/>
            <person name="Zhang H."/>
            <person name="Zhang X."/>
            <person name="Huang J."/>
            <person name="Zhang X."/>
            <person name="Sun H."/>
            <person name="Wang H."/>
        </authorList>
    </citation>
    <scope>NUCLEOTIDE SEQUENCE [LARGE SCALE GENOMIC DNA]</scope>
    <source>
        <strain evidence="1">TB1705</strain>
        <tissue evidence="1">Leaf</tissue>
    </source>
</reference>
<dbReference type="Proteomes" id="UP000541444">
    <property type="component" value="Unassembled WGS sequence"/>
</dbReference>
<organism evidence="1 2">
    <name type="scientific">Kingdonia uniflora</name>
    <dbReference type="NCBI Taxonomy" id="39325"/>
    <lineage>
        <taxon>Eukaryota</taxon>
        <taxon>Viridiplantae</taxon>
        <taxon>Streptophyta</taxon>
        <taxon>Embryophyta</taxon>
        <taxon>Tracheophyta</taxon>
        <taxon>Spermatophyta</taxon>
        <taxon>Magnoliopsida</taxon>
        <taxon>Ranunculales</taxon>
        <taxon>Circaeasteraceae</taxon>
        <taxon>Kingdonia</taxon>
    </lineage>
</organism>
<evidence type="ECO:0000313" key="1">
    <source>
        <dbReference type="EMBL" id="KAF6137171.1"/>
    </source>
</evidence>
<dbReference type="AlphaFoldDB" id="A0A7J7L3G5"/>
<gene>
    <name evidence="1" type="ORF">GIB67_030935</name>
</gene>
<name>A0A7J7L3G5_9MAGN</name>
<dbReference type="SUPFAM" id="SSF81606">
    <property type="entry name" value="PP2C-like"/>
    <property type="match status" value="1"/>
</dbReference>
<accession>A0A7J7L3G5</accession>
<dbReference type="EMBL" id="JACGCM010002660">
    <property type="protein sequence ID" value="KAF6137171.1"/>
    <property type="molecule type" value="Genomic_DNA"/>
</dbReference>
<proteinExistence type="predicted"/>
<comment type="caution">
    <text evidence="1">The sequence shown here is derived from an EMBL/GenBank/DDBJ whole genome shotgun (WGS) entry which is preliminary data.</text>
</comment>